<feature type="region of interest" description="Disordered" evidence="1">
    <location>
        <begin position="1"/>
        <end position="33"/>
    </location>
</feature>
<name>A0AA35L9W2_9SAUR</name>
<gene>
    <name evidence="2" type="ORF">PODLI_1B022859</name>
</gene>
<reference evidence="2" key="1">
    <citation type="submission" date="2022-12" db="EMBL/GenBank/DDBJ databases">
        <authorList>
            <person name="Alioto T."/>
            <person name="Alioto T."/>
            <person name="Gomez Garrido J."/>
        </authorList>
    </citation>
    <scope>NUCLEOTIDE SEQUENCE</scope>
</reference>
<accession>A0AA35L9W2</accession>
<evidence type="ECO:0000313" key="3">
    <source>
        <dbReference type="Proteomes" id="UP001178461"/>
    </source>
</evidence>
<protein>
    <submittedName>
        <fullName evidence="2">Uncharacterized protein</fullName>
    </submittedName>
</protein>
<feature type="compositionally biased region" description="Basic and acidic residues" evidence="1">
    <location>
        <begin position="21"/>
        <end position="32"/>
    </location>
</feature>
<dbReference type="AlphaFoldDB" id="A0AA35L9W2"/>
<dbReference type="Proteomes" id="UP001178461">
    <property type="component" value="Chromosome 14"/>
</dbReference>
<evidence type="ECO:0000256" key="1">
    <source>
        <dbReference type="SAM" id="MobiDB-lite"/>
    </source>
</evidence>
<keyword evidence="3" id="KW-1185">Reference proteome</keyword>
<dbReference type="EMBL" id="OX395139">
    <property type="protein sequence ID" value="CAI5791893.1"/>
    <property type="molecule type" value="Genomic_DNA"/>
</dbReference>
<sequence length="100" mass="10746">MEEKKRKSQLSGQVGLRRSRKWADPGGEERGAAVRFRRRDAESFARRLAPFLVGVLRRNFRAGSRSALAKGRPPFPEGIHVAAAAAASSPPPGGGINPEG</sequence>
<proteinExistence type="predicted"/>
<organism evidence="2 3">
    <name type="scientific">Podarcis lilfordi</name>
    <name type="common">Lilford's wall lizard</name>
    <dbReference type="NCBI Taxonomy" id="74358"/>
    <lineage>
        <taxon>Eukaryota</taxon>
        <taxon>Metazoa</taxon>
        <taxon>Chordata</taxon>
        <taxon>Craniata</taxon>
        <taxon>Vertebrata</taxon>
        <taxon>Euteleostomi</taxon>
        <taxon>Lepidosauria</taxon>
        <taxon>Squamata</taxon>
        <taxon>Bifurcata</taxon>
        <taxon>Unidentata</taxon>
        <taxon>Episquamata</taxon>
        <taxon>Laterata</taxon>
        <taxon>Lacertibaenia</taxon>
        <taxon>Lacertidae</taxon>
        <taxon>Podarcis</taxon>
    </lineage>
</organism>
<evidence type="ECO:0000313" key="2">
    <source>
        <dbReference type="EMBL" id="CAI5791893.1"/>
    </source>
</evidence>